<dbReference type="InterPro" id="IPR001810">
    <property type="entry name" value="F-box_dom"/>
</dbReference>
<feature type="domain" description="F-box/LRR-repeat protein 15/At3g58940/PEG3-like LRR" evidence="3">
    <location>
        <begin position="180"/>
        <end position="298"/>
    </location>
</feature>
<evidence type="ECO:0000259" key="3">
    <source>
        <dbReference type="Pfam" id="PF24758"/>
    </source>
</evidence>
<dbReference type="InterPro" id="IPR036047">
    <property type="entry name" value="F-box-like_dom_sf"/>
</dbReference>
<dbReference type="Pfam" id="PF00646">
    <property type="entry name" value="F-box"/>
    <property type="match status" value="1"/>
</dbReference>
<dbReference type="SUPFAM" id="SSF52047">
    <property type="entry name" value="RNI-like"/>
    <property type="match status" value="1"/>
</dbReference>
<feature type="domain" description="F-box" evidence="2">
    <location>
        <begin position="30"/>
        <end position="58"/>
    </location>
</feature>
<dbReference type="Proteomes" id="UP000007305">
    <property type="component" value="Chromosome 3"/>
</dbReference>
<dbReference type="InterPro" id="IPR055411">
    <property type="entry name" value="LRR_FXL15/At3g58940/PEG3-like"/>
</dbReference>
<dbReference type="SMART" id="SM00367">
    <property type="entry name" value="LRR_CC"/>
    <property type="match status" value="2"/>
</dbReference>
<dbReference type="InParanoid" id="A0A804ND59"/>
<evidence type="ECO:0000259" key="2">
    <source>
        <dbReference type="Pfam" id="PF00646"/>
    </source>
</evidence>
<dbReference type="SUPFAM" id="SSF81383">
    <property type="entry name" value="F-box domain"/>
    <property type="match status" value="1"/>
</dbReference>
<organism evidence="4 5">
    <name type="scientific">Zea mays</name>
    <name type="common">Maize</name>
    <dbReference type="NCBI Taxonomy" id="4577"/>
    <lineage>
        <taxon>Eukaryota</taxon>
        <taxon>Viridiplantae</taxon>
        <taxon>Streptophyta</taxon>
        <taxon>Embryophyta</taxon>
        <taxon>Tracheophyta</taxon>
        <taxon>Spermatophyta</taxon>
        <taxon>Magnoliopsida</taxon>
        <taxon>Liliopsida</taxon>
        <taxon>Poales</taxon>
        <taxon>Poaceae</taxon>
        <taxon>PACMAD clade</taxon>
        <taxon>Panicoideae</taxon>
        <taxon>Andropogonodae</taxon>
        <taxon>Andropogoneae</taxon>
        <taxon>Tripsacinae</taxon>
        <taxon>Zea</taxon>
    </lineage>
</organism>
<proteinExistence type="predicted"/>
<reference evidence="4" key="3">
    <citation type="submission" date="2021-05" db="UniProtKB">
        <authorList>
            <consortium name="EnsemblPlants"/>
        </authorList>
    </citation>
    <scope>IDENTIFICATION</scope>
    <source>
        <strain evidence="4">cv. B73</strain>
    </source>
</reference>
<reference evidence="4" key="2">
    <citation type="submission" date="2019-07" db="EMBL/GenBank/DDBJ databases">
        <authorList>
            <person name="Seetharam A."/>
            <person name="Woodhouse M."/>
            <person name="Cannon E."/>
        </authorList>
    </citation>
    <scope>NUCLEOTIDE SEQUENCE [LARGE SCALE GENOMIC DNA]</scope>
    <source>
        <strain evidence="4">cv. B73</strain>
    </source>
</reference>
<evidence type="ECO:0000313" key="4">
    <source>
        <dbReference type="EnsemblPlants" id="Zm00001eb152580_P001"/>
    </source>
</evidence>
<keyword evidence="5" id="KW-1185">Reference proteome</keyword>
<dbReference type="EnsemblPlants" id="Zm00001eb152580_T001">
    <property type="protein sequence ID" value="Zm00001eb152580_P001"/>
    <property type="gene ID" value="Zm00001eb152580"/>
</dbReference>
<dbReference type="InterPro" id="IPR032675">
    <property type="entry name" value="LRR_dom_sf"/>
</dbReference>
<feature type="compositionally biased region" description="Acidic residues" evidence="1">
    <location>
        <begin position="151"/>
        <end position="172"/>
    </location>
</feature>
<dbReference type="Gene3D" id="3.80.10.10">
    <property type="entry name" value="Ribonuclease Inhibitor"/>
    <property type="match status" value="1"/>
</dbReference>
<name>A0A804ND59_MAIZE</name>
<dbReference type="AlphaFoldDB" id="A0A804ND59"/>
<dbReference type="Pfam" id="PF24758">
    <property type="entry name" value="LRR_At5g56370"/>
    <property type="match status" value="1"/>
</dbReference>
<dbReference type="InterPro" id="IPR053772">
    <property type="entry name" value="At1g61320/At1g61330-like"/>
</dbReference>
<sequence>MDICKSGKIANFSTTREPPRRGTMDQKDRLSCLPDDVLQSILRKLSLKQAVRTGALSRWWESQWIRALAGSPVVNLTDDPDFARGQPPALSAATVDRCLRLHAELGTPLEVFRVALVCPSDLDGQDVIGWIAAGLRRGAKAVEVDLAPPLPEEEEEEEEEGEEEVEEEEEEDPHAGHEAPLLELPADLFQARNSLERLALGRFSLRAVPLPAVGLAGLRSLSLSHVDVTDEALRGLVANCPALERLSLRRCSRLAMVSVASETLRVLELVGCQALKQLCVDAPALESFALHCNVFVTNRDASCEWDWDTPVEVDLLGPPALRDAYLSHIGCDTRLDTEHNMLYPSLCLDVVLARILTICSVVLLHVDSLSWLDPFKDMPNLEELQLLMDYEGYCLEAVSGFFKLIPLPVLQRLFVRLHIDHEPEGEGSSSAAVWSVENDDSEDMAPREEIVLDQLTFVKFVNFSGTWCQLQLLSFFLDKSPVLQQLVLVTPEGEEALGDDRLKVIYERVAALEKASSEASITMCRPKEDDTPNHPHTRYFHEEYETM</sequence>
<evidence type="ECO:0000313" key="5">
    <source>
        <dbReference type="Proteomes" id="UP000007305"/>
    </source>
</evidence>
<evidence type="ECO:0008006" key="6">
    <source>
        <dbReference type="Google" id="ProtNLM"/>
    </source>
</evidence>
<dbReference type="PANTHER" id="PTHR34145">
    <property type="entry name" value="OS02G0105600 PROTEIN"/>
    <property type="match status" value="1"/>
</dbReference>
<feature type="region of interest" description="Disordered" evidence="1">
    <location>
        <begin position="146"/>
        <end position="176"/>
    </location>
</feature>
<dbReference type="PANTHER" id="PTHR34145:SF65">
    <property type="entry name" value="FBD DOMAIN-CONTAINING PROTEIN"/>
    <property type="match status" value="1"/>
</dbReference>
<protein>
    <recommendedName>
        <fullName evidence="6">FBD domain-containing protein</fullName>
    </recommendedName>
</protein>
<dbReference type="InterPro" id="IPR006553">
    <property type="entry name" value="Leu-rich_rpt_Cys-con_subtyp"/>
</dbReference>
<accession>A0A804ND59</accession>
<dbReference type="Gramene" id="Zm00001eb152580_T001">
    <property type="protein sequence ID" value="Zm00001eb152580_P001"/>
    <property type="gene ID" value="Zm00001eb152580"/>
</dbReference>
<evidence type="ECO:0000256" key="1">
    <source>
        <dbReference type="SAM" id="MobiDB-lite"/>
    </source>
</evidence>
<reference evidence="5" key="1">
    <citation type="submission" date="2015-12" db="EMBL/GenBank/DDBJ databases">
        <title>Update maize B73 reference genome by single molecule sequencing technologies.</title>
        <authorList>
            <consortium name="Maize Genome Sequencing Project"/>
            <person name="Ware D."/>
        </authorList>
    </citation>
    <scope>NUCLEOTIDE SEQUENCE [LARGE SCALE GENOMIC DNA]</scope>
    <source>
        <strain evidence="5">cv. B73</strain>
    </source>
</reference>